<name>A0A0H3BKE9_TREPS</name>
<proteinExistence type="predicted"/>
<dbReference type="GO" id="GO:0022857">
    <property type="term" value="F:transmembrane transporter activity"/>
    <property type="evidence" value="ECO:0007669"/>
    <property type="project" value="TreeGrafter"/>
</dbReference>
<feature type="transmembrane region" description="Helical" evidence="8">
    <location>
        <begin position="446"/>
        <end position="465"/>
    </location>
</feature>
<dbReference type="EMBL" id="CP000805">
    <property type="protein sequence ID" value="ACD71374.1"/>
    <property type="molecule type" value="Genomic_DNA"/>
</dbReference>
<feature type="transmembrane region" description="Helical" evidence="8">
    <location>
        <begin position="103"/>
        <end position="124"/>
    </location>
</feature>
<organism evidence="11 12">
    <name type="scientific">Treponema pallidum subsp. pallidum (strain SS14)</name>
    <dbReference type="NCBI Taxonomy" id="455434"/>
    <lineage>
        <taxon>Bacteria</taxon>
        <taxon>Pseudomonadati</taxon>
        <taxon>Spirochaetota</taxon>
        <taxon>Spirochaetia</taxon>
        <taxon>Spirochaetales</taxon>
        <taxon>Treponemataceae</taxon>
        <taxon>Treponema</taxon>
    </lineage>
</organism>
<dbReference type="Pfam" id="PF06808">
    <property type="entry name" value="DctM"/>
    <property type="match status" value="1"/>
</dbReference>
<evidence type="ECO:0000256" key="2">
    <source>
        <dbReference type="ARBA" id="ARBA00022448"/>
    </source>
</evidence>
<keyword evidence="7 8" id="KW-0472">Membrane</keyword>
<dbReference type="InterPro" id="IPR004681">
    <property type="entry name" value="TRAP_DctM"/>
</dbReference>
<evidence type="ECO:0000259" key="9">
    <source>
        <dbReference type="Pfam" id="PF04290"/>
    </source>
</evidence>
<feature type="transmembrane region" description="Helical" evidence="8">
    <location>
        <begin position="384"/>
        <end position="405"/>
    </location>
</feature>
<dbReference type="KEGG" id="tpp:TPASS_0958"/>
<feature type="domain" description="Tripartite ATP-independent periplasmic transporters DctQ component" evidence="9">
    <location>
        <begin position="61"/>
        <end position="166"/>
    </location>
</feature>
<keyword evidence="2" id="KW-0813">Transport</keyword>
<sequence>MKGTRGQLVLRSIALLLIGTLMLLPLVLFLIERIFGFLTRGVGSEVFSAHEDFIFLFFSSSDAAVAQLAFVFSCVAGIYAARERKHLSVTLFSCDVDRPMHRVLSFLSAICTVAVLSACFFASGPNIVAVFRKEEAVWGVPLRWIFTALPCMYGALLFHYAREVKCRTCVIVGLLVGVLISTGSIASVLFHLFDLTVPLLDSVFHGWVAVGTRLFWPFVLLLLLLAAQGLPLFITLLAIAYLALSVDGGYVDTLPLEGYKILTDTGGIVAVPLFATASLLLARGSTGTRLLRLVKEAVGWLRGGAAVACVAVAALFTSLTGVSGVTILALGSLFKLILTGNKYPEHDAEALITSSGAIGLLFPPSAAIIIFGATNILTVHIVDLFKGALLPGTLLVLSAMCLGVAKDRTQVRPSFSWQLLVHAVRGSVFDLALPVCISLGYFSGTLNLLQCASLTTLLAFVLGTWVRRDFTVKEACATALESLPIVGGILIIVAAAKGLSFYLVDANVPDTLIAFLQHAISSKYAFLLLLNVLLLGVGCIMDLYSAILVISPLVLPLAVHFGVHPVHASVVFLMNLELGALTPPIGMNLFIASFAFEKPIVHLTRAIAPFLLAQLGVLLLTTYIPWLSTAFL</sequence>
<dbReference type="Pfam" id="PF04290">
    <property type="entry name" value="DctQ"/>
    <property type="match status" value="1"/>
</dbReference>
<feature type="transmembrane region" description="Helical" evidence="8">
    <location>
        <begin position="63"/>
        <end position="82"/>
    </location>
</feature>
<evidence type="ECO:0000256" key="6">
    <source>
        <dbReference type="ARBA" id="ARBA00022989"/>
    </source>
</evidence>
<evidence type="ECO:0000256" key="1">
    <source>
        <dbReference type="ARBA" id="ARBA00004429"/>
    </source>
</evidence>
<keyword evidence="6 8" id="KW-1133">Transmembrane helix</keyword>
<dbReference type="Proteomes" id="UP000001202">
    <property type="component" value="Chromosome"/>
</dbReference>
<feature type="transmembrane region" description="Helical" evidence="8">
    <location>
        <begin position="525"/>
        <end position="550"/>
    </location>
</feature>
<feature type="transmembrane region" description="Helical" evidence="8">
    <location>
        <begin position="303"/>
        <end position="330"/>
    </location>
</feature>
<feature type="transmembrane region" description="Helical" evidence="8">
    <location>
        <begin position="204"/>
        <end position="225"/>
    </location>
</feature>
<dbReference type="NCBIfam" id="TIGR00786">
    <property type="entry name" value="dctM"/>
    <property type="match status" value="1"/>
</dbReference>
<keyword evidence="3" id="KW-1003">Cell membrane</keyword>
<dbReference type="PATRIC" id="fig|455434.6.peg.945"/>
<dbReference type="InterPro" id="IPR055348">
    <property type="entry name" value="DctQ"/>
</dbReference>
<keyword evidence="4" id="KW-0997">Cell inner membrane</keyword>
<evidence type="ECO:0000256" key="3">
    <source>
        <dbReference type="ARBA" id="ARBA00022475"/>
    </source>
</evidence>
<evidence type="ECO:0000259" key="10">
    <source>
        <dbReference type="Pfam" id="PF06808"/>
    </source>
</evidence>
<feature type="transmembrane region" description="Helical" evidence="8">
    <location>
        <begin position="262"/>
        <end position="282"/>
    </location>
</feature>
<feature type="transmembrane region" description="Helical" evidence="8">
    <location>
        <begin position="606"/>
        <end position="626"/>
    </location>
</feature>
<dbReference type="PANTHER" id="PTHR33362">
    <property type="entry name" value="SIALIC ACID TRAP TRANSPORTER PERMEASE PROTEIN SIAT-RELATED"/>
    <property type="match status" value="1"/>
</dbReference>
<dbReference type="GO" id="GO:0005886">
    <property type="term" value="C:plasma membrane"/>
    <property type="evidence" value="ECO:0007669"/>
    <property type="project" value="UniProtKB-SubCell"/>
</dbReference>
<dbReference type="AlphaFoldDB" id="A0A0H3BKE9"/>
<keyword evidence="5 8" id="KW-0812">Transmembrane</keyword>
<feature type="transmembrane region" description="Helical" evidence="8">
    <location>
        <begin position="232"/>
        <end position="250"/>
    </location>
</feature>
<feature type="transmembrane region" description="Helical" evidence="8">
    <location>
        <begin position="168"/>
        <end position="192"/>
    </location>
</feature>
<feature type="transmembrane region" description="Helical" evidence="8">
    <location>
        <begin position="144"/>
        <end position="161"/>
    </location>
</feature>
<feature type="transmembrane region" description="Helical" evidence="8">
    <location>
        <begin position="570"/>
        <end position="594"/>
    </location>
</feature>
<evidence type="ECO:0000256" key="4">
    <source>
        <dbReference type="ARBA" id="ARBA00022519"/>
    </source>
</evidence>
<gene>
    <name evidence="11" type="primary">dctM</name>
    <name evidence="11" type="ordered locus">TPASS_0958</name>
</gene>
<evidence type="ECO:0000313" key="12">
    <source>
        <dbReference type="Proteomes" id="UP000001202"/>
    </source>
</evidence>
<protein>
    <submittedName>
        <fullName evidence="11">Dicarboxylate transporter</fullName>
    </submittedName>
</protein>
<dbReference type="InterPro" id="IPR010656">
    <property type="entry name" value="DctM"/>
</dbReference>
<feature type="transmembrane region" description="Helical" evidence="8">
    <location>
        <begin position="350"/>
        <end position="372"/>
    </location>
</feature>
<feature type="transmembrane region" description="Helical" evidence="8">
    <location>
        <begin position="12"/>
        <end position="31"/>
    </location>
</feature>
<evidence type="ECO:0000256" key="5">
    <source>
        <dbReference type="ARBA" id="ARBA00022692"/>
    </source>
</evidence>
<dbReference type="PANTHER" id="PTHR33362:SF5">
    <property type="entry name" value="C4-DICARBOXYLATE TRAP TRANSPORTER LARGE PERMEASE PROTEIN DCTM"/>
    <property type="match status" value="1"/>
</dbReference>
<comment type="subcellular location">
    <subcellularLocation>
        <location evidence="1">Cell inner membrane</location>
        <topology evidence="1">Multi-pass membrane protein</topology>
    </subcellularLocation>
</comment>
<dbReference type="RefSeq" id="WP_012460609.1">
    <property type="nucleotide sequence ID" value="NC_010741.1"/>
</dbReference>
<evidence type="ECO:0000313" key="11">
    <source>
        <dbReference type="EMBL" id="ACD71374.1"/>
    </source>
</evidence>
<reference evidence="11 12" key="1">
    <citation type="journal article" date="2008" name="BMC Microbiol.">
        <title>Complete genome sequence of Treponema pallidum ssp. pallidum strain SS14 determined with oligonucleotide arrays.</title>
        <authorList>
            <person name="Matejkova P."/>
            <person name="Strouhal M."/>
            <person name="Smajs D."/>
            <person name="Norris S.J."/>
            <person name="Palzkill T."/>
            <person name="Petrosino J.F."/>
            <person name="Sodergren E."/>
            <person name="Norton J.E."/>
            <person name="Singh J."/>
            <person name="Richmond T.A."/>
            <person name="Molla M.N."/>
            <person name="Albert T.J."/>
            <person name="Weinstock G.M."/>
        </authorList>
    </citation>
    <scope>NUCLEOTIDE SEQUENCE [LARGE SCALE GENOMIC DNA]</scope>
    <source>
        <strain evidence="11 12">SS14</strain>
    </source>
</reference>
<evidence type="ECO:0000256" key="7">
    <source>
        <dbReference type="ARBA" id="ARBA00023136"/>
    </source>
</evidence>
<evidence type="ECO:0000256" key="8">
    <source>
        <dbReference type="SAM" id="Phobius"/>
    </source>
</evidence>
<feature type="domain" description="TRAP C4-dicarboxylate transport system permease DctM subunit" evidence="10">
    <location>
        <begin position="220"/>
        <end position="627"/>
    </location>
</feature>
<accession>A0A0H3BKE9</accession>
<feature type="transmembrane region" description="Helical" evidence="8">
    <location>
        <begin position="485"/>
        <end position="504"/>
    </location>
</feature>